<accession>A0ABQ4Q8A8</accession>
<dbReference type="Proteomes" id="UP000887222">
    <property type="component" value="Unassembled WGS sequence"/>
</dbReference>
<proteinExistence type="predicted"/>
<dbReference type="EMBL" id="BPMK01000017">
    <property type="protein sequence ID" value="GIZ53438.1"/>
    <property type="molecule type" value="Genomic_DNA"/>
</dbReference>
<evidence type="ECO:0000256" key="3">
    <source>
        <dbReference type="ARBA" id="ARBA00022692"/>
    </source>
</evidence>
<keyword evidence="1" id="KW-1003">Cell membrane</keyword>
<dbReference type="NCBIfam" id="TIGR04409">
    <property type="entry name" value="LptC_YrbK"/>
    <property type="match status" value="1"/>
</dbReference>
<keyword evidence="4" id="KW-1133">Transmembrane helix</keyword>
<dbReference type="InterPro" id="IPR010664">
    <property type="entry name" value="LipoPS_assembly_LptC-rel"/>
</dbReference>
<gene>
    <name evidence="7" type="ORF">NCCP691_34520</name>
</gene>
<name>A0ABQ4Q8A8_9BURK</name>
<evidence type="ECO:0000256" key="1">
    <source>
        <dbReference type="ARBA" id="ARBA00022475"/>
    </source>
</evidence>
<dbReference type="Gene3D" id="2.60.450.10">
    <property type="entry name" value="Lipopolysaccharide (LPS) transport protein A like domain"/>
    <property type="match status" value="1"/>
</dbReference>
<dbReference type="InterPro" id="IPR026265">
    <property type="entry name" value="LptC"/>
</dbReference>
<evidence type="ECO:0000313" key="7">
    <source>
        <dbReference type="EMBL" id="GIZ53438.1"/>
    </source>
</evidence>
<keyword evidence="3" id="KW-0812">Transmembrane</keyword>
<sequence length="196" mass="21986">MRDNARHVRSAIVIVLLAVLALGSFWLFEVIRRGDDEQGQRAQRTEPDFYLENFSYVKISRTTGRTSYHFSGAKLVHNPLDDSYDITAPVITNRSEGKPPTTLRGDRGTANSDYSEVNLYDNVRMDRAASADSREMHLRSSHLLILPDEDVVKTDVPVEITVGQSVLNGTGMWANNATRELRLANDVHGTYQAPPR</sequence>
<protein>
    <submittedName>
        <fullName evidence="7">LPS export ABC transporter periplasmic protein LptC</fullName>
    </submittedName>
</protein>
<dbReference type="PANTHER" id="PTHR37481">
    <property type="entry name" value="LIPOPOLYSACCHARIDE EXPORT SYSTEM PROTEIN LPTC"/>
    <property type="match status" value="1"/>
</dbReference>
<feature type="region of interest" description="Disordered" evidence="6">
    <location>
        <begin position="91"/>
        <end position="110"/>
    </location>
</feature>
<keyword evidence="8" id="KW-1185">Reference proteome</keyword>
<evidence type="ECO:0000313" key="8">
    <source>
        <dbReference type="Proteomes" id="UP000887222"/>
    </source>
</evidence>
<evidence type="ECO:0000256" key="6">
    <source>
        <dbReference type="SAM" id="MobiDB-lite"/>
    </source>
</evidence>
<dbReference type="PANTHER" id="PTHR37481:SF1">
    <property type="entry name" value="LIPOPOLYSACCHARIDE EXPORT SYSTEM PROTEIN LPTC"/>
    <property type="match status" value="1"/>
</dbReference>
<dbReference type="Pfam" id="PF06835">
    <property type="entry name" value="LptC"/>
    <property type="match status" value="1"/>
</dbReference>
<evidence type="ECO:0000256" key="2">
    <source>
        <dbReference type="ARBA" id="ARBA00022519"/>
    </source>
</evidence>
<evidence type="ECO:0000256" key="5">
    <source>
        <dbReference type="ARBA" id="ARBA00023136"/>
    </source>
</evidence>
<dbReference type="RefSeq" id="WP_220809856.1">
    <property type="nucleotide sequence ID" value="NZ_BPMK01000017.1"/>
</dbReference>
<reference evidence="7 8" key="1">
    <citation type="journal article" date="2022" name="Int. J. Syst. Evol. Microbiol.">
        <title>Noviherbaspirillum aridicola sp. nov., isolated from an arid soil in Pakistan.</title>
        <authorList>
            <person name="Khan I.U."/>
            <person name="Saqib M."/>
            <person name="Amin A."/>
            <person name="Hussain F."/>
            <person name="Li L."/>
            <person name="Liu Y.H."/>
            <person name="Fang B.Z."/>
            <person name="Ahmed I."/>
            <person name="Li W.J."/>
        </authorList>
    </citation>
    <scope>NUCLEOTIDE SEQUENCE [LARGE SCALE GENOMIC DNA]</scope>
    <source>
        <strain evidence="7 8">NCCP-691</strain>
    </source>
</reference>
<keyword evidence="2" id="KW-0997">Cell inner membrane</keyword>
<dbReference type="InterPro" id="IPR052363">
    <property type="entry name" value="LPS_export_LptC"/>
</dbReference>
<keyword evidence="5" id="KW-0472">Membrane</keyword>
<organism evidence="7 8">
    <name type="scientific">Noviherbaspirillum aridicola</name>
    <dbReference type="NCBI Taxonomy" id="2849687"/>
    <lineage>
        <taxon>Bacteria</taxon>
        <taxon>Pseudomonadati</taxon>
        <taxon>Pseudomonadota</taxon>
        <taxon>Betaproteobacteria</taxon>
        <taxon>Burkholderiales</taxon>
        <taxon>Oxalobacteraceae</taxon>
        <taxon>Noviherbaspirillum</taxon>
    </lineage>
</organism>
<evidence type="ECO:0000256" key="4">
    <source>
        <dbReference type="ARBA" id="ARBA00022989"/>
    </source>
</evidence>
<comment type="caution">
    <text evidence="7">The sequence shown here is derived from an EMBL/GenBank/DDBJ whole genome shotgun (WGS) entry which is preliminary data.</text>
</comment>